<proteinExistence type="predicted"/>
<evidence type="ECO:0000256" key="3">
    <source>
        <dbReference type="ARBA" id="ARBA00023015"/>
    </source>
</evidence>
<dbReference type="PROSITE" id="PS50110">
    <property type="entry name" value="RESPONSE_REGULATORY"/>
    <property type="match status" value="1"/>
</dbReference>
<feature type="domain" description="Response regulatory" evidence="8">
    <location>
        <begin position="9"/>
        <end position="122"/>
    </location>
</feature>
<dbReference type="GO" id="GO:0000156">
    <property type="term" value="F:phosphorelay response regulator activity"/>
    <property type="evidence" value="ECO:0007669"/>
    <property type="project" value="TreeGrafter"/>
</dbReference>
<dbReference type="EMBL" id="VIGB01000003">
    <property type="protein sequence ID" value="TQF05233.1"/>
    <property type="molecule type" value="Genomic_DNA"/>
</dbReference>
<evidence type="ECO:0000256" key="6">
    <source>
        <dbReference type="PROSITE-ProRule" id="PRU00169"/>
    </source>
</evidence>
<dbReference type="InterPro" id="IPR036388">
    <property type="entry name" value="WH-like_DNA-bd_sf"/>
</dbReference>
<dbReference type="FunFam" id="1.10.10.10:FF:000018">
    <property type="entry name" value="DNA-binding response regulator ResD"/>
    <property type="match status" value="1"/>
</dbReference>
<dbReference type="InterPro" id="IPR011006">
    <property type="entry name" value="CheY-like_superfamily"/>
</dbReference>
<evidence type="ECO:0000256" key="5">
    <source>
        <dbReference type="ARBA" id="ARBA00023163"/>
    </source>
</evidence>
<dbReference type="Gene3D" id="1.10.10.10">
    <property type="entry name" value="Winged helix-like DNA-binding domain superfamily/Winged helix DNA-binding domain"/>
    <property type="match status" value="1"/>
</dbReference>
<comment type="caution">
    <text evidence="10">The sequence shown here is derived from an EMBL/GenBank/DDBJ whole genome shotgun (WGS) entry which is preliminary data.</text>
</comment>
<keyword evidence="5" id="KW-0804">Transcription</keyword>
<dbReference type="SMART" id="SM00862">
    <property type="entry name" value="Trans_reg_C"/>
    <property type="match status" value="1"/>
</dbReference>
<reference evidence="10 11" key="1">
    <citation type="submission" date="2019-06" db="EMBL/GenBank/DDBJ databases">
        <title>Description of Kitasatospora acidophila sp. nov. isolated from pine grove soil, and reclassification of Streptomyces novaecaesareae to Kitasatospora novaeceasareae comb. nov.</title>
        <authorList>
            <person name="Kim M.J."/>
        </authorList>
    </citation>
    <scope>NUCLEOTIDE SEQUENCE [LARGE SCALE GENOMIC DNA]</scope>
    <source>
        <strain evidence="10 11">MMS16-CNU292</strain>
    </source>
</reference>
<dbReference type="SMART" id="SM00448">
    <property type="entry name" value="REC"/>
    <property type="match status" value="1"/>
</dbReference>
<feature type="domain" description="OmpR/PhoB-type" evidence="9">
    <location>
        <begin position="133"/>
        <end position="231"/>
    </location>
</feature>
<keyword evidence="2" id="KW-0902">Two-component regulatory system</keyword>
<dbReference type="GO" id="GO:0032993">
    <property type="term" value="C:protein-DNA complex"/>
    <property type="evidence" value="ECO:0007669"/>
    <property type="project" value="TreeGrafter"/>
</dbReference>
<dbReference type="GO" id="GO:0006355">
    <property type="term" value="P:regulation of DNA-templated transcription"/>
    <property type="evidence" value="ECO:0007669"/>
    <property type="project" value="InterPro"/>
</dbReference>
<dbReference type="OrthoDB" id="4174259at2"/>
<sequence length="243" mass="25993">MPYGAAMATVLVVEDDPLVRSALIRHLSDVGHAVRSVGTALAALREVAQVGCDLVILDLGLPDLDGGEALKMIRGLTDVPVIVSTARDDETEIVRLLNDGADDYLVKPFSGEHLTARMTAVLRRLGTAAAPAAPVLRVGGLAIDAQRREAVLDGRALDLTRREFDLLAFLAARPGVVVPRKEILAEVWRQSYGGDQTIDVHLSWLRRKLGETAASPRYLHTVRGVGVRLEAPVAPAPAGEPGR</sequence>
<evidence type="ECO:0000313" key="10">
    <source>
        <dbReference type="EMBL" id="TQF05233.1"/>
    </source>
</evidence>
<dbReference type="Gene3D" id="3.40.50.2300">
    <property type="match status" value="1"/>
</dbReference>
<name>A0A540W889_9ACTN</name>
<evidence type="ECO:0000313" key="11">
    <source>
        <dbReference type="Proteomes" id="UP000319103"/>
    </source>
</evidence>
<evidence type="ECO:0000256" key="7">
    <source>
        <dbReference type="PROSITE-ProRule" id="PRU01091"/>
    </source>
</evidence>
<feature type="modified residue" description="4-aspartylphosphate" evidence="6">
    <location>
        <position position="58"/>
    </location>
</feature>
<dbReference type="PROSITE" id="PS51755">
    <property type="entry name" value="OMPR_PHOB"/>
    <property type="match status" value="1"/>
</dbReference>
<dbReference type="SUPFAM" id="SSF52172">
    <property type="entry name" value="CheY-like"/>
    <property type="match status" value="1"/>
</dbReference>
<organism evidence="10 11">
    <name type="scientific">Kitasatospora acidiphila</name>
    <dbReference type="NCBI Taxonomy" id="2567942"/>
    <lineage>
        <taxon>Bacteria</taxon>
        <taxon>Bacillati</taxon>
        <taxon>Actinomycetota</taxon>
        <taxon>Actinomycetes</taxon>
        <taxon>Kitasatosporales</taxon>
        <taxon>Streptomycetaceae</taxon>
        <taxon>Kitasatospora</taxon>
    </lineage>
</organism>
<dbReference type="Pfam" id="PF00486">
    <property type="entry name" value="Trans_reg_C"/>
    <property type="match status" value="1"/>
</dbReference>
<evidence type="ECO:0000259" key="8">
    <source>
        <dbReference type="PROSITE" id="PS50110"/>
    </source>
</evidence>
<dbReference type="PANTHER" id="PTHR48111:SF4">
    <property type="entry name" value="DNA-BINDING DUAL TRANSCRIPTIONAL REGULATOR OMPR"/>
    <property type="match status" value="1"/>
</dbReference>
<dbReference type="InterPro" id="IPR001789">
    <property type="entry name" value="Sig_transdc_resp-reg_receiver"/>
</dbReference>
<dbReference type="InterPro" id="IPR039420">
    <property type="entry name" value="WalR-like"/>
</dbReference>
<dbReference type="InterPro" id="IPR001867">
    <property type="entry name" value="OmpR/PhoB-type_DNA-bd"/>
</dbReference>
<keyword evidence="11" id="KW-1185">Reference proteome</keyword>
<feature type="DNA-binding region" description="OmpR/PhoB-type" evidence="7">
    <location>
        <begin position="133"/>
        <end position="231"/>
    </location>
</feature>
<dbReference type="GO" id="GO:0000976">
    <property type="term" value="F:transcription cis-regulatory region binding"/>
    <property type="evidence" value="ECO:0007669"/>
    <property type="project" value="TreeGrafter"/>
</dbReference>
<keyword evidence="1 6" id="KW-0597">Phosphoprotein</keyword>
<dbReference type="CDD" id="cd00383">
    <property type="entry name" value="trans_reg_C"/>
    <property type="match status" value="1"/>
</dbReference>
<accession>A0A540W889</accession>
<protein>
    <submittedName>
        <fullName evidence="10">Response regulator transcription factor</fullName>
    </submittedName>
</protein>
<evidence type="ECO:0000256" key="4">
    <source>
        <dbReference type="ARBA" id="ARBA00023125"/>
    </source>
</evidence>
<keyword evidence="3" id="KW-0805">Transcription regulation</keyword>
<dbReference type="AlphaFoldDB" id="A0A540W889"/>
<evidence type="ECO:0000259" key="9">
    <source>
        <dbReference type="PROSITE" id="PS51755"/>
    </source>
</evidence>
<dbReference type="PANTHER" id="PTHR48111">
    <property type="entry name" value="REGULATOR OF RPOS"/>
    <property type="match status" value="1"/>
</dbReference>
<dbReference type="Pfam" id="PF00072">
    <property type="entry name" value="Response_reg"/>
    <property type="match status" value="1"/>
</dbReference>
<dbReference type="GO" id="GO:0005829">
    <property type="term" value="C:cytosol"/>
    <property type="evidence" value="ECO:0007669"/>
    <property type="project" value="TreeGrafter"/>
</dbReference>
<gene>
    <name evidence="10" type="ORF">E6W39_27085</name>
</gene>
<dbReference type="Gene3D" id="6.10.250.690">
    <property type="match status" value="1"/>
</dbReference>
<keyword evidence="4 7" id="KW-0238">DNA-binding</keyword>
<evidence type="ECO:0000256" key="2">
    <source>
        <dbReference type="ARBA" id="ARBA00023012"/>
    </source>
</evidence>
<dbReference type="Proteomes" id="UP000319103">
    <property type="component" value="Unassembled WGS sequence"/>
</dbReference>
<evidence type="ECO:0000256" key="1">
    <source>
        <dbReference type="ARBA" id="ARBA00022553"/>
    </source>
</evidence>